<name>A0A5C5VNP7_9BACT</name>
<evidence type="ECO:0000256" key="1">
    <source>
        <dbReference type="SAM" id="MobiDB-lite"/>
    </source>
</evidence>
<evidence type="ECO:0000313" key="3">
    <source>
        <dbReference type="Proteomes" id="UP000318995"/>
    </source>
</evidence>
<dbReference type="AlphaFoldDB" id="A0A5C5VNP7"/>
<reference evidence="2 3" key="1">
    <citation type="submission" date="2019-02" db="EMBL/GenBank/DDBJ databases">
        <title>Deep-cultivation of Planctomycetes and their phenomic and genomic characterization uncovers novel biology.</title>
        <authorList>
            <person name="Wiegand S."/>
            <person name="Jogler M."/>
            <person name="Boedeker C."/>
            <person name="Pinto D."/>
            <person name="Vollmers J."/>
            <person name="Rivas-Marin E."/>
            <person name="Kohn T."/>
            <person name="Peeters S.H."/>
            <person name="Heuer A."/>
            <person name="Rast P."/>
            <person name="Oberbeckmann S."/>
            <person name="Bunk B."/>
            <person name="Jeske O."/>
            <person name="Meyerdierks A."/>
            <person name="Storesund J.E."/>
            <person name="Kallscheuer N."/>
            <person name="Luecker S."/>
            <person name="Lage O.M."/>
            <person name="Pohl T."/>
            <person name="Merkel B.J."/>
            <person name="Hornburger P."/>
            <person name="Mueller R.-W."/>
            <person name="Bruemmer F."/>
            <person name="Labrenz M."/>
            <person name="Spormann A.M."/>
            <person name="Op Den Camp H."/>
            <person name="Overmann J."/>
            <person name="Amann R."/>
            <person name="Jetten M.S.M."/>
            <person name="Mascher T."/>
            <person name="Medema M.H."/>
            <person name="Devos D.P."/>
            <person name="Kaster A.-K."/>
            <person name="Ovreas L."/>
            <person name="Rohde M."/>
            <person name="Galperin M.Y."/>
            <person name="Jogler C."/>
        </authorList>
    </citation>
    <scope>NUCLEOTIDE SEQUENCE [LARGE SCALE GENOMIC DNA]</scope>
    <source>
        <strain evidence="2 3">Pla111</strain>
    </source>
</reference>
<comment type="caution">
    <text evidence="2">The sequence shown here is derived from an EMBL/GenBank/DDBJ whole genome shotgun (WGS) entry which is preliminary data.</text>
</comment>
<proteinExistence type="predicted"/>
<keyword evidence="3" id="KW-1185">Reference proteome</keyword>
<evidence type="ECO:0008006" key="4">
    <source>
        <dbReference type="Google" id="ProtNLM"/>
    </source>
</evidence>
<organism evidence="2 3">
    <name type="scientific">Botrimarina hoheduenensis</name>
    <dbReference type="NCBI Taxonomy" id="2528000"/>
    <lineage>
        <taxon>Bacteria</taxon>
        <taxon>Pseudomonadati</taxon>
        <taxon>Planctomycetota</taxon>
        <taxon>Planctomycetia</taxon>
        <taxon>Pirellulales</taxon>
        <taxon>Lacipirellulaceae</taxon>
        <taxon>Botrimarina</taxon>
    </lineage>
</organism>
<feature type="compositionally biased region" description="Polar residues" evidence="1">
    <location>
        <begin position="257"/>
        <end position="270"/>
    </location>
</feature>
<dbReference type="EMBL" id="SJPH01000012">
    <property type="protein sequence ID" value="TWT40224.1"/>
    <property type="molecule type" value="Genomic_DNA"/>
</dbReference>
<evidence type="ECO:0000313" key="2">
    <source>
        <dbReference type="EMBL" id="TWT40224.1"/>
    </source>
</evidence>
<accession>A0A5C5VNP7</accession>
<sequence length="378" mass="41331">MKSTRSTQQAHYLGADLTDRHSQARRPIDVCGLTCTDENLLEAAFWQWEWPEPQEALDLSQLMKEVRDAKSVMLDGPQGLASIGNHLRACERESGAVGKTPDTMPAKKRPFGGYIRSSIELFSAFHKAEIKVSPDNFIGGVCEVYPGNIWRRLANRVLPRKSTEEGRRARKIILESLGVSKLPRLPTHDENDACVGAVLAAAADNKVHGVRVTGLGSGLVIEEGGTLREGQMVIPEICNGVRNKIEAALRDIPTPTAPKTSSSRQAASDQESLDRATTLRDCLIKRALEGNAQIFTYAGAYKHIFGALNARWSQAYANQVISVAESTAPAELPGLGAVRLDAFIVSKRSGLPSDGHWESANYDREDWERVLGTATIVY</sequence>
<gene>
    <name evidence="2" type="ORF">Pla111_33550</name>
</gene>
<dbReference type="Proteomes" id="UP000318995">
    <property type="component" value="Unassembled WGS sequence"/>
</dbReference>
<protein>
    <recommendedName>
        <fullName evidence="4">DUF429 domain-containing protein</fullName>
    </recommendedName>
</protein>
<feature type="region of interest" description="Disordered" evidence="1">
    <location>
        <begin position="252"/>
        <end position="273"/>
    </location>
</feature>